<dbReference type="EMBL" id="CU466930">
    <property type="protein sequence ID" value="CAO80937.1"/>
    <property type="molecule type" value="Genomic_DNA"/>
</dbReference>
<dbReference type="KEGG" id="caci:CLOAM1065"/>
<reference evidence="1 2" key="1">
    <citation type="journal article" date="2008" name="J. Bacteriol.">
        <title>'Candidatus Cloacamonas acidaminovorans': genome sequence reconstruction provides a first glimpse of a new bacterial division.</title>
        <authorList>
            <person name="Pelletier E."/>
            <person name="Kreimeyer A."/>
            <person name="Bocs S."/>
            <person name="Rouy Z."/>
            <person name="Gyapay G."/>
            <person name="Chouari R."/>
            <person name="Riviere D."/>
            <person name="Ganesan A."/>
            <person name="Daegelen P."/>
            <person name="Sghir A."/>
            <person name="Cohen G.N."/>
            <person name="Medigue C."/>
            <person name="Weissenbach J."/>
            <person name="Le Paslier D."/>
        </authorList>
    </citation>
    <scope>NUCLEOTIDE SEQUENCE [LARGE SCALE GENOMIC DNA]</scope>
    <source>
        <strain evidence="2">Evry</strain>
    </source>
</reference>
<organism evidence="1 2">
    <name type="scientific">Cloacimonas acidaminovorans (strain Evry)</name>
    <dbReference type="NCBI Taxonomy" id="459349"/>
    <lineage>
        <taxon>Bacteria</taxon>
        <taxon>Pseudomonadati</taxon>
        <taxon>Candidatus Cloacimonadota</taxon>
        <taxon>Candidatus Cloacimonadia</taxon>
        <taxon>Candidatus Cloacimonadales</taxon>
        <taxon>Candidatus Cloacimonadaceae</taxon>
        <taxon>Candidatus Cloacimonas</taxon>
    </lineage>
</organism>
<protein>
    <submittedName>
        <fullName evidence="1">Uncharacterized protein</fullName>
    </submittedName>
</protein>
<sequence length="48" mass="5708">MSYSGNSRKKEQRFSDLKPVFFNQKKLFTPAVYFSPALALHRQPKDRF</sequence>
<dbReference type="STRING" id="459349.CLOAM1065"/>
<dbReference type="Proteomes" id="UP000002019">
    <property type="component" value="Chromosome"/>
</dbReference>
<accession>B0VHW6</accession>
<keyword evidence="2" id="KW-1185">Reference proteome</keyword>
<gene>
    <name evidence="1" type="ordered locus">CLOAM1065</name>
</gene>
<evidence type="ECO:0000313" key="2">
    <source>
        <dbReference type="Proteomes" id="UP000002019"/>
    </source>
</evidence>
<dbReference type="AlphaFoldDB" id="B0VHW6"/>
<proteinExistence type="predicted"/>
<evidence type="ECO:0000313" key="1">
    <source>
        <dbReference type="EMBL" id="CAO80937.1"/>
    </source>
</evidence>
<dbReference type="HOGENOM" id="CLU_3151060_0_0_0"/>
<name>B0VHW6_CLOAI</name>